<gene>
    <name evidence="1" type="ORF">JOL62DRAFT_397407</name>
</gene>
<organism evidence="1 2">
    <name type="scientific">Phyllosticta paracitricarpa</name>
    <dbReference type="NCBI Taxonomy" id="2016321"/>
    <lineage>
        <taxon>Eukaryota</taxon>
        <taxon>Fungi</taxon>
        <taxon>Dikarya</taxon>
        <taxon>Ascomycota</taxon>
        <taxon>Pezizomycotina</taxon>
        <taxon>Dothideomycetes</taxon>
        <taxon>Dothideomycetes incertae sedis</taxon>
        <taxon>Botryosphaeriales</taxon>
        <taxon>Phyllostictaceae</taxon>
        <taxon>Phyllosticta</taxon>
    </lineage>
</organism>
<comment type="caution">
    <text evidence="1">The sequence shown here is derived from an EMBL/GenBank/DDBJ whole genome shotgun (WGS) entry which is preliminary data.</text>
</comment>
<sequence length="202" mass="22481">MMECLDNEEAVICAWYQVFVVATGVHCAGFKSRGQRLKGNKIGAWSVERRGSKVSWLRALRILFESLVEWTTMVAGAIAVLRVHLRCETLRAVSQSRFQGGSGRKKGVSSGRTAQWTAAKIGPSSTSVGQEKVLSLIVGVRYWGERRAVVVRHMMFLSSPIAQSVSEKLDPTRTTVKNQVCAVISLFVTRRRGRHISDITFR</sequence>
<protein>
    <submittedName>
        <fullName evidence="1">Uncharacterized protein</fullName>
    </submittedName>
</protein>
<name>A0ABR1MSB9_9PEZI</name>
<keyword evidence="2" id="KW-1185">Reference proteome</keyword>
<evidence type="ECO:0000313" key="1">
    <source>
        <dbReference type="EMBL" id="KAK7605813.1"/>
    </source>
</evidence>
<accession>A0ABR1MSB9</accession>
<evidence type="ECO:0000313" key="2">
    <source>
        <dbReference type="Proteomes" id="UP001367316"/>
    </source>
</evidence>
<dbReference type="EMBL" id="JBBPBF010000066">
    <property type="protein sequence ID" value="KAK7605813.1"/>
    <property type="molecule type" value="Genomic_DNA"/>
</dbReference>
<dbReference type="Proteomes" id="UP001367316">
    <property type="component" value="Unassembled WGS sequence"/>
</dbReference>
<reference evidence="1 2" key="1">
    <citation type="submission" date="2024-04" db="EMBL/GenBank/DDBJ databases">
        <title>Phyllosticta paracitricarpa is synonymous to the EU quarantine fungus P. citricarpa based on phylogenomic analyses.</title>
        <authorList>
            <consortium name="Lawrence Berkeley National Laboratory"/>
            <person name="Van ingen-buijs V.A."/>
            <person name="Van westerhoven A.C."/>
            <person name="Haridas S."/>
            <person name="Skiadas P."/>
            <person name="Martin F."/>
            <person name="Groenewald J.Z."/>
            <person name="Crous P.W."/>
            <person name="Seidl M.F."/>
        </authorList>
    </citation>
    <scope>NUCLEOTIDE SEQUENCE [LARGE SCALE GENOMIC DNA]</scope>
    <source>
        <strain evidence="1 2">CBS 141358</strain>
    </source>
</reference>
<proteinExistence type="predicted"/>